<name>A0A1H0M5L2_9HYPH</name>
<organism evidence="2 3">
    <name type="scientific">Aureimonas jatrophae</name>
    <dbReference type="NCBI Taxonomy" id="1166073"/>
    <lineage>
        <taxon>Bacteria</taxon>
        <taxon>Pseudomonadati</taxon>
        <taxon>Pseudomonadota</taxon>
        <taxon>Alphaproteobacteria</taxon>
        <taxon>Hyphomicrobiales</taxon>
        <taxon>Aurantimonadaceae</taxon>
        <taxon>Aureimonas</taxon>
    </lineage>
</organism>
<dbReference type="EMBL" id="FNIT01000012">
    <property type="protein sequence ID" value="SDO75655.1"/>
    <property type="molecule type" value="Genomic_DNA"/>
</dbReference>
<dbReference type="OrthoDB" id="7909136at2"/>
<evidence type="ECO:0000313" key="3">
    <source>
        <dbReference type="Proteomes" id="UP000198793"/>
    </source>
</evidence>
<proteinExistence type="predicted"/>
<dbReference type="RefSeq" id="WP_090676578.1">
    <property type="nucleotide sequence ID" value="NZ_FNIT01000012.1"/>
</dbReference>
<evidence type="ECO:0008006" key="4">
    <source>
        <dbReference type="Google" id="ProtNLM"/>
    </source>
</evidence>
<feature type="region of interest" description="Disordered" evidence="1">
    <location>
        <begin position="205"/>
        <end position="227"/>
    </location>
</feature>
<accession>A0A1H0M5L2</accession>
<dbReference type="STRING" id="1166073.SAMN05192530_11276"/>
<gene>
    <name evidence="2" type="ORF">SAMN05192530_11276</name>
</gene>
<protein>
    <recommendedName>
        <fullName evidence="4">TnsA endonuclease N terminal</fullName>
    </recommendedName>
</protein>
<sequence length="227" mass="24899">MAEFVSRFPSRSPTCERRRPQRRTASLHERRVGSSYRHRCVGYPTFRSEAARDVALSLDLDPTVASWTCLPGDVRGRIGHDRFVKIRPDFLVVRQDGSRSVVDAEGLEEFAPLDPSLGYVDVARSDPLDDTGLRNVRAIMCYADVPVPLADRIRLVGLLEEIGQATMREVCSAFRAADPIGCVLALAAQGSVAIDWRSGPIGPGTLVRLPDRSSPQANGCMDPEGPR</sequence>
<dbReference type="AlphaFoldDB" id="A0A1H0M5L2"/>
<feature type="region of interest" description="Disordered" evidence="1">
    <location>
        <begin position="1"/>
        <end position="29"/>
    </location>
</feature>
<dbReference type="Proteomes" id="UP000198793">
    <property type="component" value="Unassembled WGS sequence"/>
</dbReference>
<evidence type="ECO:0000313" key="2">
    <source>
        <dbReference type="EMBL" id="SDO75655.1"/>
    </source>
</evidence>
<evidence type="ECO:0000256" key="1">
    <source>
        <dbReference type="SAM" id="MobiDB-lite"/>
    </source>
</evidence>
<keyword evidence="3" id="KW-1185">Reference proteome</keyword>
<reference evidence="2 3" key="1">
    <citation type="submission" date="2016-10" db="EMBL/GenBank/DDBJ databases">
        <authorList>
            <person name="de Groot N.N."/>
        </authorList>
    </citation>
    <scope>NUCLEOTIDE SEQUENCE [LARGE SCALE GENOMIC DNA]</scope>
    <source>
        <strain evidence="3">L7-484,KACC 16230,DSM 25025</strain>
    </source>
</reference>